<gene>
    <name evidence="4" type="ORF">PV09_03126</name>
</gene>
<dbReference type="PROSITE" id="PS00061">
    <property type="entry name" value="ADH_SHORT"/>
    <property type="match status" value="1"/>
</dbReference>
<dbReference type="Gene3D" id="3.40.50.720">
    <property type="entry name" value="NAD(P)-binding Rossmann-like Domain"/>
    <property type="match status" value="1"/>
</dbReference>
<dbReference type="OrthoDB" id="294295at2759"/>
<organism evidence="4 5">
    <name type="scientific">Verruconis gallopava</name>
    <dbReference type="NCBI Taxonomy" id="253628"/>
    <lineage>
        <taxon>Eukaryota</taxon>
        <taxon>Fungi</taxon>
        <taxon>Dikarya</taxon>
        <taxon>Ascomycota</taxon>
        <taxon>Pezizomycotina</taxon>
        <taxon>Dothideomycetes</taxon>
        <taxon>Pleosporomycetidae</taxon>
        <taxon>Venturiales</taxon>
        <taxon>Sympoventuriaceae</taxon>
        <taxon>Verruconis</taxon>
    </lineage>
</organism>
<comment type="similarity">
    <text evidence="1">Belongs to the short-chain dehydrogenases/reductases (SDR) family.</text>
</comment>
<dbReference type="InterPro" id="IPR052178">
    <property type="entry name" value="Sec_Metab_Biosynth_SDR"/>
</dbReference>
<dbReference type="SUPFAM" id="SSF51735">
    <property type="entry name" value="NAD(P)-binding Rossmann-fold domains"/>
    <property type="match status" value="1"/>
</dbReference>
<dbReference type="Proteomes" id="UP000053259">
    <property type="component" value="Unassembled WGS sequence"/>
</dbReference>
<dbReference type="FunFam" id="3.40.50.720:FF:000084">
    <property type="entry name" value="Short-chain dehydrogenase reductase"/>
    <property type="match status" value="1"/>
</dbReference>
<dbReference type="AlphaFoldDB" id="A0A0D2AG40"/>
<evidence type="ECO:0000256" key="2">
    <source>
        <dbReference type="ARBA" id="ARBA00022857"/>
    </source>
</evidence>
<keyword evidence="3" id="KW-0560">Oxidoreductase</keyword>
<dbReference type="EMBL" id="KN847536">
    <property type="protein sequence ID" value="KIW05933.1"/>
    <property type="molecule type" value="Genomic_DNA"/>
</dbReference>
<proteinExistence type="inferred from homology"/>
<evidence type="ECO:0000313" key="5">
    <source>
        <dbReference type="Proteomes" id="UP000053259"/>
    </source>
</evidence>
<dbReference type="InterPro" id="IPR002347">
    <property type="entry name" value="SDR_fam"/>
</dbReference>
<dbReference type="PANTHER" id="PTHR43618">
    <property type="entry name" value="7-ALPHA-HYDROXYSTEROID DEHYDROGENASE"/>
    <property type="match status" value="1"/>
</dbReference>
<dbReference type="GeneID" id="27311099"/>
<dbReference type="STRING" id="253628.A0A0D2AG40"/>
<dbReference type="InParanoid" id="A0A0D2AG40"/>
<evidence type="ECO:0000256" key="1">
    <source>
        <dbReference type="ARBA" id="ARBA00006484"/>
    </source>
</evidence>
<dbReference type="InterPro" id="IPR036291">
    <property type="entry name" value="NAD(P)-bd_dom_sf"/>
</dbReference>
<protein>
    <recommendedName>
        <fullName evidence="6">Rhamnolipids biosynthesis 3-oxoacyl-[acyl-carrier-protein] reductase</fullName>
    </recommendedName>
</protein>
<keyword evidence="2" id="KW-0521">NADP</keyword>
<keyword evidence="5" id="KW-1185">Reference proteome</keyword>
<dbReference type="PANTHER" id="PTHR43618:SF3">
    <property type="entry name" value="NAD(P)-BINDING PROTEIN"/>
    <property type="match status" value="1"/>
</dbReference>
<sequence>MPTEAEIPNFNTLFRLDGKVALVTGGASGIGYYICAAFMQAGCAKVIIASRKEAQLKEACDKLNALGLPGKASYIVSNVSTFAGVEKLGEDLKKMLPDGKLHILVNNAAASWGGPFEEFEDWKVAKTLDVNVRAVFNVTRVMQPFLVAAGTKDDPARNIIVSSVGGIIVSHVGKTGAIIYGASKAAAHHLTRHFALEHIPHNITTNTIAPGWFPTRLANPAIEKAGGADVAGASNPTGRLGVPEDIAGVAVYLASRAGRYVNGEDISVDGGSRLMNPGAMQHIKEVREKYSKL</sequence>
<dbReference type="RefSeq" id="XP_016215802.1">
    <property type="nucleotide sequence ID" value="XM_016356279.1"/>
</dbReference>
<dbReference type="GO" id="GO:0016491">
    <property type="term" value="F:oxidoreductase activity"/>
    <property type="evidence" value="ECO:0007669"/>
    <property type="project" value="UniProtKB-KW"/>
</dbReference>
<dbReference type="Pfam" id="PF13561">
    <property type="entry name" value="adh_short_C2"/>
    <property type="match status" value="1"/>
</dbReference>
<dbReference type="InterPro" id="IPR020904">
    <property type="entry name" value="Sc_DH/Rdtase_CS"/>
</dbReference>
<dbReference type="VEuPathDB" id="FungiDB:PV09_03126"/>
<evidence type="ECO:0008006" key="6">
    <source>
        <dbReference type="Google" id="ProtNLM"/>
    </source>
</evidence>
<dbReference type="PRINTS" id="PR00081">
    <property type="entry name" value="GDHRDH"/>
</dbReference>
<dbReference type="HOGENOM" id="CLU_010194_1_1_1"/>
<evidence type="ECO:0000256" key="3">
    <source>
        <dbReference type="ARBA" id="ARBA00023002"/>
    </source>
</evidence>
<accession>A0A0D2AG40</accession>
<evidence type="ECO:0000313" key="4">
    <source>
        <dbReference type="EMBL" id="KIW05933.1"/>
    </source>
</evidence>
<name>A0A0D2AG40_9PEZI</name>
<reference evidence="4 5" key="1">
    <citation type="submission" date="2015-01" db="EMBL/GenBank/DDBJ databases">
        <title>The Genome Sequence of Ochroconis gallopava CBS43764.</title>
        <authorList>
            <consortium name="The Broad Institute Genomics Platform"/>
            <person name="Cuomo C."/>
            <person name="de Hoog S."/>
            <person name="Gorbushina A."/>
            <person name="Stielow B."/>
            <person name="Teixiera M."/>
            <person name="Abouelleil A."/>
            <person name="Chapman S.B."/>
            <person name="Priest M."/>
            <person name="Young S.K."/>
            <person name="Wortman J."/>
            <person name="Nusbaum C."/>
            <person name="Birren B."/>
        </authorList>
    </citation>
    <scope>NUCLEOTIDE SEQUENCE [LARGE SCALE GENOMIC DNA]</scope>
    <source>
        <strain evidence="4 5">CBS 43764</strain>
    </source>
</reference>